<gene>
    <name evidence="2" type="ORF">EZS27_025259</name>
</gene>
<dbReference type="AlphaFoldDB" id="A0A5J4QW30"/>
<protein>
    <submittedName>
        <fullName evidence="2">Uncharacterized protein</fullName>
    </submittedName>
</protein>
<dbReference type="EMBL" id="SNRY01002341">
    <property type="protein sequence ID" value="KAA6325545.1"/>
    <property type="molecule type" value="Genomic_DNA"/>
</dbReference>
<comment type="caution">
    <text evidence="2">The sequence shown here is derived from an EMBL/GenBank/DDBJ whole genome shotgun (WGS) entry which is preliminary data.</text>
</comment>
<reference evidence="2" key="1">
    <citation type="submission" date="2019-03" db="EMBL/GenBank/DDBJ databases">
        <title>Single cell metagenomics reveals metabolic interactions within the superorganism composed of flagellate Streblomastix strix and complex community of Bacteroidetes bacteria on its surface.</title>
        <authorList>
            <person name="Treitli S.C."/>
            <person name="Kolisko M."/>
            <person name="Husnik F."/>
            <person name="Keeling P."/>
            <person name="Hampl V."/>
        </authorList>
    </citation>
    <scope>NUCLEOTIDE SEQUENCE</scope>
    <source>
        <strain evidence="2">STM</strain>
    </source>
</reference>
<keyword evidence="1" id="KW-1133">Transmembrane helix</keyword>
<sequence>MVLSTPVFFVISFTISALVIAFYCIMLVQLFSNILECKNIAFFFKKNLFGTFFKIGSNVSAYNIEIIPFLDDTRDHALCSRHYLNFYEQIYE</sequence>
<evidence type="ECO:0000256" key="1">
    <source>
        <dbReference type="SAM" id="Phobius"/>
    </source>
</evidence>
<proteinExistence type="predicted"/>
<feature type="transmembrane region" description="Helical" evidence="1">
    <location>
        <begin position="6"/>
        <end position="28"/>
    </location>
</feature>
<accession>A0A5J4QW30</accession>
<keyword evidence="1" id="KW-0472">Membrane</keyword>
<keyword evidence="1" id="KW-0812">Transmembrane</keyword>
<name>A0A5J4QW30_9ZZZZ</name>
<organism evidence="2">
    <name type="scientific">termite gut metagenome</name>
    <dbReference type="NCBI Taxonomy" id="433724"/>
    <lineage>
        <taxon>unclassified sequences</taxon>
        <taxon>metagenomes</taxon>
        <taxon>organismal metagenomes</taxon>
    </lineage>
</organism>
<evidence type="ECO:0000313" key="2">
    <source>
        <dbReference type="EMBL" id="KAA6325545.1"/>
    </source>
</evidence>